<gene>
    <name evidence="2" type="ORF">AGOR_G00197560</name>
</gene>
<organism evidence="2 3">
    <name type="scientific">Albula goreensis</name>
    <dbReference type="NCBI Taxonomy" id="1534307"/>
    <lineage>
        <taxon>Eukaryota</taxon>
        <taxon>Metazoa</taxon>
        <taxon>Chordata</taxon>
        <taxon>Craniata</taxon>
        <taxon>Vertebrata</taxon>
        <taxon>Euteleostomi</taxon>
        <taxon>Actinopterygii</taxon>
        <taxon>Neopterygii</taxon>
        <taxon>Teleostei</taxon>
        <taxon>Albuliformes</taxon>
        <taxon>Albulidae</taxon>
        <taxon>Albula</taxon>
    </lineage>
</organism>
<sequence length="102" mass="11468">MKLKDLKTWNPRAALLYGVAAYATIGIYGYLKLHPPGREKDDSENTPKYKEDTHVTSVLGFQVTSTVRYKENFVPYSTRLFNYLTNLVGSSESSVGTQGDEK</sequence>
<keyword evidence="3" id="KW-1185">Reference proteome</keyword>
<keyword evidence="1" id="KW-0472">Membrane</keyword>
<keyword evidence="1" id="KW-1133">Transmembrane helix</keyword>
<dbReference type="PANTHER" id="PTHR40386">
    <property type="entry name" value="SMALL INTEGRAL MEMBRANE PROTEIN 26"/>
    <property type="match status" value="1"/>
</dbReference>
<feature type="transmembrane region" description="Helical" evidence="1">
    <location>
        <begin position="12"/>
        <end position="31"/>
    </location>
</feature>
<dbReference type="Proteomes" id="UP000829720">
    <property type="component" value="Unassembled WGS sequence"/>
</dbReference>
<dbReference type="EMBL" id="JAERUA010000019">
    <property type="protein sequence ID" value="KAI1886608.1"/>
    <property type="molecule type" value="Genomic_DNA"/>
</dbReference>
<evidence type="ECO:0000313" key="2">
    <source>
        <dbReference type="EMBL" id="KAI1886608.1"/>
    </source>
</evidence>
<reference evidence="2" key="1">
    <citation type="submission" date="2021-01" db="EMBL/GenBank/DDBJ databases">
        <authorList>
            <person name="Zahm M."/>
            <person name="Roques C."/>
            <person name="Cabau C."/>
            <person name="Klopp C."/>
            <person name="Donnadieu C."/>
            <person name="Jouanno E."/>
            <person name="Lampietro C."/>
            <person name="Louis A."/>
            <person name="Herpin A."/>
            <person name="Echchiki A."/>
            <person name="Berthelot C."/>
            <person name="Parey E."/>
            <person name="Roest-Crollius H."/>
            <person name="Braasch I."/>
            <person name="Postlethwait J."/>
            <person name="Bobe J."/>
            <person name="Montfort J."/>
            <person name="Bouchez O."/>
            <person name="Begum T."/>
            <person name="Mejri S."/>
            <person name="Adams A."/>
            <person name="Chen W.-J."/>
            <person name="Guiguen Y."/>
        </authorList>
    </citation>
    <scope>NUCLEOTIDE SEQUENCE</scope>
    <source>
        <tissue evidence="2">Blood</tissue>
    </source>
</reference>
<evidence type="ECO:0000256" key="1">
    <source>
        <dbReference type="SAM" id="Phobius"/>
    </source>
</evidence>
<accession>A0A8T3CVW2</accession>
<dbReference type="AlphaFoldDB" id="A0A8T3CVW2"/>
<evidence type="ECO:0008006" key="4">
    <source>
        <dbReference type="Google" id="ProtNLM"/>
    </source>
</evidence>
<dbReference type="OrthoDB" id="9905290at2759"/>
<proteinExistence type="predicted"/>
<name>A0A8T3CVW2_9TELE</name>
<comment type="caution">
    <text evidence="2">The sequence shown here is derived from an EMBL/GenBank/DDBJ whole genome shotgun (WGS) entry which is preliminary data.</text>
</comment>
<evidence type="ECO:0000313" key="3">
    <source>
        <dbReference type="Proteomes" id="UP000829720"/>
    </source>
</evidence>
<protein>
    <recommendedName>
        <fullName evidence="4">Small integral membrane protein 26</fullName>
    </recommendedName>
</protein>
<dbReference type="InterPro" id="IPR038831">
    <property type="entry name" value="SMIM26"/>
</dbReference>
<dbReference type="PANTHER" id="PTHR40386:SF1">
    <property type="entry name" value="SMALL INTEGRAL MEMBRANE PROTEIN 26"/>
    <property type="match status" value="1"/>
</dbReference>
<keyword evidence="1" id="KW-0812">Transmembrane</keyword>